<dbReference type="Proteomes" id="UP001305815">
    <property type="component" value="Chromosome"/>
</dbReference>
<dbReference type="PROSITE" id="PS00583">
    <property type="entry name" value="PFKB_KINASES_1"/>
    <property type="match status" value="1"/>
</dbReference>
<dbReference type="PROSITE" id="PS00584">
    <property type="entry name" value="PFKB_KINASES_2"/>
    <property type="match status" value="1"/>
</dbReference>
<dbReference type="SUPFAM" id="SSF53613">
    <property type="entry name" value="Ribokinase-like"/>
    <property type="match status" value="1"/>
</dbReference>
<evidence type="ECO:0000256" key="4">
    <source>
        <dbReference type="RuleBase" id="RU003704"/>
    </source>
</evidence>
<dbReference type="Gene3D" id="3.40.1190.20">
    <property type="match status" value="1"/>
</dbReference>
<evidence type="ECO:0000256" key="3">
    <source>
        <dbReference type="ARBA" id="ARBA00022777"/>
    </source>
</evidence>
<keyword evidence="7" id="KW-1185">Reference proteome</keyword>
<reference evidence="7" key="1">
    <citation type="journal article" date="2023" name="Int. J. Syst. Evol. Microbiol.">
        <title>Claveliimonas bilis gen. nov., sp. nov., deoxycholic acid-producing bacteria isolated from human faeces, and reclassification of Sellimonas monacensis Zenner et al. 2021 as Claveliimonas monacensis comb. nov.</title>
        <authorList>
            <person name="Hisatomi A."/>
            <person name="Kastawa N.W.E.P.G."/>
            <person name="Song I."/>
            <person name="Ohkuma M."/>
            <person name="Fukiya S."/>
            <person name="Sakamoto M."/>
        </authorList>
    </citation>
    <scope>NUCLEOTIDE SEQUENCE [LARGE SCALE GENOMIC DNA]</scope>
    <source>
        <strain evidence="7">12BBH14</strain>
    </source>
</reference>
<dbReference type="InterPro" id="IPR011611">
    <property type="entry name" value="PfkB_dom"/>
</dbReference>
<evidence type="ECO:0000313" key="7">
    <source>
        <dbReference type="Proteomes" id="UP001305815"/>
    </source>
</evidence>
<protein>
    <submittedName>
        <fullName evidence="6">Sugar kinase</fullName>
    </submittedName>
</protein>
<evidence type="ECO:0000256" key="2">
    <source>
        <dbReference type="ARBA" id="ARBA00022679"/>
    </source>
</evidence>
<dbReference type="Pfam" id="PF00294">
    <property type="entry name" value="PfkB"/>
    <property type="match status" value="1"/>
</dbReference>
<dbReference type="InterPro" id="IPR002139">
    <property type="entry name" value="Ribo/fructo_kinase"/>
</dbReference>
<dbReference type="InterPro" id="IPR002173">
    <property type="entry name" value="Carboh/pur_kinase_PfkB_CS"/>
</dbReference>
<dbReference type="RefSeq" id="WP_316266241.1">
    <property type="nucleotide sequence ID" value="NZ_AP027742.1"/>
</dbReference>
<organism evidence="6 7">
    <name type="scientific">Claveliimonas bilis</name>
    <dbReference type="NCBI Taxonomy" id="3028070"/>
    <lineage>
        <taxon>Bacteria</taxon>
        <taxon>Bacillati</taxon>
        <taxon>Bacillota</taxon>
        <taxon>Clostridia</taxon>
        <taxon>Lachnospirales</taxon>
        <taxon>Lachnospiraceae</taxon>
        <taxon>Claveliimonas</taxon>
    </lineage>
</organism>
<proteinExistence type="inferred from homology"/>
<evidence type="ECO:0000259" key="5">
    <source>
        <dbReference type="Pfam" id="PF00294"/>
    </source>
</evidence>
<evidence type="ECO:0000313" key="6">
    <source>
        <dbReference type="EMBL" id="BDZ76528.1"/>
    </source>
</evidence>
<dbReference type="PANTHER" id="PTHR10584:SF166">
    <property type="entry name" value="RIBOKINASE"/>
    <property type="match status" value="1"/>
</dbReference>
<dbReference type="PANTHER" id="PTHR10584">
    <property type="entry name" value="SUGAR KINASE"/>
    <property type="match status" value="1"/>
</dbReference>
<evidence type="ECO:0000256" key="1">
    <source>
        <dbReference type="ARBA" id="ARBA00010688"/>
    </source>
</evidence>
<gene>
    <name evidence="6" type="ORF">Lac1_07110</name>
</gene>
<keyword evidence="2 4" id="KW-0808">Transferase</keyword>
<accession>A0ABM8I636</accession>
<sequence length="308" mass="32999">MKKAKRAVVIGDVFVDMISEIEGFPERGGRTYGVPFGRSEGGTAGNIAAGLSALGMDTAIIAGIGEDESGEFLLKGLEQIGVDVSWIRPKSGLHSGTTAIFTDLQGERDIYMLVRGSAFEKLETEDFACLEEIQPDILCLTGVLAGICPAQEAVVEAARKWKGKAELYFDPNLCYPADKVPPKVKEGTCQIADLCDVVLTGETEMKALGLTPKEGQSYVIKCGGQGSRLMNDRQEIVFQIPATRHRPVDTTGAGDTYMAAFVAARAQGKTMEDAMKYASVAAGISVTKKGARNMPSLSEIEKGIEEYK</sequence>
<comment type="similarity">
    <text evidence="1 4">Belongs to the carbohydrate kinase PfkB family.</text>
</comment>
<dbReference type="InterPro" id="IPR029056">
    <property type="entry name" value="Ribokinase-like"/>
</dbReference>
<feature type="domain" description="Carbohydrate kinase PfkB" evidence="5">
    <location>
        <begin position="5"/>
        <end position="294"/>
    </location>
</feature>
<dbReference type="PRINTS" id="PR00990">
    <property type="entry name" value="RIBOKINASE"/>
</dbReference>
<name>A0ABM8I636_9FIRM</name>
<keyword evidence="3 4" id="KW-0418">Kinase</keyword>
<dbReference type="EMBL" id="AP027742">
    <property type="protein sequence ID" value="BDZ76528.1"/>
    <property type="molecule type" value="Genomic_DNA"/>
</dbReference>
<dbReference type="GO" id="GO:0016301">
    <property type="term" value="F:kinase activity"/>
    <property type="evidence" value="ECO:0007669"/>
    <property type="project" value="UniProtKB-KW"/>
</dbReference>